<dbReference type="EMBL" id="BGPR01059348">
    <property type="protein sequence ID" value="GBO35369.1"/>
    <property type="molecule type" value="Genomic_DNA"/>
</dbReference>
<keyword evidence="3" id="KW-1185">Reference proteome</keyword>
<organism evidence="2 3">
    <name type="scientific">Araneus ventricosus</name>
    <name type="common">Orbweaver spider</name>
    <name type="synonym">Epeira ventricosa</name>
    <dbReference type="NCBI Taxonomy" id="182803"/>
    <lineage>
        <taxon>Eukaryota</taxon>
        <taxon>Metazoa</taxon>
        <taxon>Ecdysozoa</taxon>
        <taxon>Arthropoda</taxon>
        <taxon>Chelicerata</taxon>
        <taxon>Arachnida</taxon>
        <taxon>Araneae</taxon>
        <taxon>Araneomorphae</taxon>
        <taxon>Entelegynae</taxon>
        <taxon>Araneoidea</taxon>
        <taxon>Araneidae</taxon>
        <taxon>Araneus</taxon>
    </lineage>
</organism>
<name>A0A4Y2WDM6_ARAVE</name>
<dbReference type="Proteomes" id="UP000499080">
    <property type="component" value="Unassembled WGS sequence"/>
</dbReference>
<dbReference type="OrthoDB" id="6475849at2759"/>
<accession>A0A4Y2WDM6</accession>
<protein>
    <submittedName>
        <fullName evidence="2">Uncharacterized protein</fullName>
    </submittedName>
</protein>
<sequence>MFRKNHPGKNRCPASEGNSSQPAAPLHCFGSDVPTVLTSLQQKGESLMGQDWGSRPGDPISPIPVFCVPFVWVLHYRQEQTSERIAILAVCEISRIFGTLSPFPALKSEHYRTSLPQ</sequence>
<evidence type="ECO:0000256" key="1">
    <source>
        <dbReference type="SAM" id="MobiDB-lite"/>
    </source>
</evidence>
<evidence type="ECO:0000313" key="2">
    <source>
        <dbReference type="EMBL" id="GBO35369.1"/>
    </source>
</evidence>
<reference evidence="2 3" key="1">
    <citation type="journal article" date="2019" name="Sci. Rep.">
        <title>Orb-weaving spider Araneus ventricosus genome elucidates the spidroin gene catalogue.</title>
        <authorList>
            <person name="Kono N."/>
            <person name="Nakamura H."/>
            <person name="Ohtoshi R."/>
            <person name="Moran D.A.P."/>
            <person name="Shinohara A."/>
            <person name="Yoshida Y."/>
            <person name="Fujiwara M."/>
            <person name="Mori M."/>
            <person name="Tomita M."/>
            <person name="Arakawa K."/>
        </authorList>
    </citation>
    <scope>NUCLEOTIDE SEQUENCE [LARGE SCALE GENOMIC DNA]</scope>
</reference>
<comment type="caution">
    <text evidence="2">The sequence shown here is derived from an EMBL/GenBank/DDBJ whole genome shotgun (WGS) entry which is preliminary data.</text>
</comment>
<feature type="region of interest" description="Disordered" evidence="1">
    <location>
        <begin position="1"/>
        <end position="24"/>
    </location>
</feature>
<evidence type="ECO:0000313" key="3">
    <source>
        <dbReference type="Proteomes" id="UP000499080"/>
    </source>
</evidence>
<proteinExistence type="predicted"/>
<gene>
    <name evidence="2" type="ORF">AVEN_226390_1</name>
</gene>
<dbReference type="AlphaFoldDB" id="A0A4Y2WDM6"/>